<dbReference type="PANTHER" id="PTHR34596:SF2">
    <property type="entry name" value="CHITOPORIN"/>
    <property type="match status" value="1"/>
</dbReference>
<evidence type="ECO:0000256" key="1">
    <source>
        <dbReference type="ARBA" id="ARBA00009075"/>
    </source>
</evidence>
<evidence type="ECO:0000313" key="6">
    <source>
        <dbReference type="Proteomes" id="UP000623958"/>
    </source>
</evidence>
<evidence type="ECO:0000313" key="5">
    <source>
        <dbReference type="EMBL" id="GHH48553.1"/>
    </source>
</evidence>
<dbReference type="InterPro" id="IPR005318">
    <property type="entry name" value="OM_porin_bac"/>
</dbReference>
<evidence type="ECO:0000256" key="2">
    <source>
        <dbReference type="ARBA" id="ARBA00022448"/>
    </source>
</evidence>
<gene>
    <name evidence="5" type="ORF">GCM10009090_06640</name>
</gene>
<comment type="caution">
    <text evidence="5">The sequence shown here is derived from an EMBL/GenBank/DDBJ whole genome shotgun (WGS) entry which is preliminary data.</text>
</comment>
<keyword evidence="2" id="KW-0813">Transport</keyword>
<sequence length="424" mass="47102">MTHNAWVPGALGMVLLAISMPSPAATQGADTGLLQGATVDLTGLNYYYNRDFRSGVGQGKREEWAQGFILDARSGWTPGPIGFGVDLMGLADVKLDGVSSEEGTGILPTDANGARNELTRLGITGKARAGESVLRIGTLIPNEPIIKASTSRMLPQTFQGGILESKDIPGLDVYVARYTSSWYRDGVGNQPLTLTNKNRRFSGTPDSDHFDMLSAQYQLGKQLVLRYQTGELDQIYRQQVLNLTHKIGLGAGVLRTEVRYFKTDDVDQARAGRIDSTMLNALVGYTLGGHELSAGLQNLSGRTAMPWLGGTDGNVFNWTFINDFLENRQHSWQARYALDGDKLGLKGWKFMARYIHADHADPATVSYEGREWERDFQLDYQFQSEGLKHFSVRWINGTFRSNFQRDADENRIILQYKVALYDPD</sequence>
<dbReference type="GO" id="GO:0015288">
    <property type="term" value="F:porin activity"/>
    <property type="evidence" value="ECO:0007669"/>
    <property type="project" value="TreeGrafter"/>
</dbReference>
<name>A0A919KGY7_9XANT</name>
<feature type="signal peptide" evidence="4">
    <location>
        <begin position="1"/>
        <end position="24"/>
    </location>
</feature>
<dbReference type="Pfam" id="PF03573">
    <property type="entry name" value="OprD"/>
    <property type="match status" value="1"/>
</dbReference>
<dbReference type="InterPro" id="IPR023614">
    <property type="entry name" value="Porin_dom_sf"/>
</dbReference>
<feature type="chain" id="PRO_5037506605" evidence="4">
    <location>
        <begin position="25"/>
        <end position="424"/>
    </location>
</feature>
<protein>
    <submittedName>
        <fullName evidence="5">Porin</fullName>
    </submittedName>
</protein>
<dbReference type="Gene3D" id="2.40.160.10">
    <property type="entry name" value="Porin"/>
    <property type="match status" value="1"/>
</dbReference>
<dbReference type="RefSeq" id="WP_434028559.1">
    <property type="nucleotide sequence ID" value="NZ_BNBA01000004.1"/>
</dbReference>
<dbReference type="EMBL" id="BNBA01000004">
    <property type="protein sequence ID" value="GHH48553.1"/>
    <property type="molecule type" value="Genomic_DNA"/>
</dbReference>
<dbReference type="PANTHER" id="PTHR34596">
    <property type="entry name" value="CHITOPORIN"/>
    <property type="match status" value="1"/>
</dbReference>
<dbReference type="AlphaFoldDB" id="A0A919KGY7"/>
<reference evidence="5" key="1">
    <citation type="journal article" date="2014" name="Int. J. Syst. Evol. Microbiol.">
        <title>Complete genome sequence of Corynebacterium casei LMG S-19264T (=DSM 44701T), isolated from a smear-ripened cheese.</title>
        <authorList>
            <consortium name="US DOE Joint Genome Institute (JGI-PGF)"/>
            <person name="Walter F."/>
            <person name="Albersmeier A."/>
            <person name="Kalinowski J."/>
            <person name="Ruckert C."/>
        </authorList>
    </citation>
    <scope>NUCLEOTIDE SEQUENCE</scope>
    <source>
        <strain evidence="5">JCM 13306</strain>
    </source>
</reference>
<organism evidence="5 6">
    <name type="scientific">Xanthomonas boreopolis</name>
    <dbReference type="NCBI Taxonomy" id="86183"/>
    <lineage>
        <taxon>Bacteria</taxon>
        <taxon>Pseudomonadati</taxon>
        <taxon>Pseudomonadota</taxon>
        <taxon>Gammaproteobacteria</taxon>
        <taxon>Lysobacterales</taxon>
        <taxon>Lysobacteraceae</taxon>
        <taxon>Xanthomonas</taxon>
    </lineage>
</organism>
<keyword evidence="6" id="KW-1185">Reference proteome</keyword>
<dbReference type="GO" id="GO:0016020">
    <property type="term" value="C:membrane"/>
    <property type="evidence" value="ECO:0007669"/>
    <property type="project" value="InterPro"/>
</dbReference>
<evidence type="ECO:0000256" key="4">
    <source>
        <dbReference type="SAM" id="SignalP"/>
    </source>
</evidence>
<accession>A0A919KGY7</accession>
<dbReference type="Proteomes" id="UP000623958">
    <property type="component" value="Unassembled WGS sequence"/>
</dbReference>
<proteinExistence type="inferred from homology"/>
<reference evidence="5" key="2">
    <citation type="submission" date="2020-09" db="EMBL/GenBank/DDBJ databases">
        <authorList>
            <person name="Sun Q."/>
            <person name="Ohkuma M."/>
        </authorList>
    </citation>
    <scope>NUCLEOTIDE SEQUENCE</scope>
    <source>
        <strain evidence="5">JCM 13306</strain>
    </source>
</reference>
<comment type="similarity">
    <text evidence="1">Belongs to the outer membrane porin (Opr) (TC 1.B.25) family.</text>
</comment>
<evidence type="ECO:0000256" key="3">
    <source>
        <dbReference type="ARBA" id="ARBA00022729"/>
    </source>
</evidence>
<keyword evidence="3 4" id="KW-0732">Signal</keyword>